<keyword evidence="7 10" id="KW-0560">Oxidoreductase</keyword>
<proteinExistence type="inferred from homology"/>
<accession>A0ABX1PSS9</accession>
<evidence type="ECO:0000313" key="13">
    <source>
        <dbReference type="EMBL" id="NMG42494.1"/>
    </source>
</evidence>
<evidence type="ECO:0000256" key="3">
    <source>
        <dbReference type="ARBA" id="ARBA00013014"/>
    </source>
</evidence>
<dbReference type="InterPro" id="IPR008927">
    <property type="entry name" value="6-PGluconate_DH-like_C_sf"/>
</dbReference>
<dbReference type="NCBIfam" id="TIGR00745">
    <property type="entry name" value="apbA_panE"/>
    <property type="match status" value="1"/>
</dbReference>
<dbReference type="InterPro" id="IPR013328">
    <property type="entry name" value="6PGD_dom2"/>
</dbReference>
<keyword evidence="6 10" id="KW-0521">NADP</keyword>
<evidence type="ECO:0000256" key="8">
    <source>
        <dbReference type="ARBA" id="ARBA00032024"/>
    </source>
</evidence>
<dbReference type="PANTHER" id="PTHR21708:SF26">
    <property type="entry name" value="2-DEHYDROPANTOATE 2-REDUCTASE"/>
    <property type="match status" value="1"/>
</dbReference>
<evidence type="ECO:0000256" key="5">
    <source>
        <dbReference type="ARBA" id="ARBA00022655"/>
    </source>
</evidence>
<dbReference type="Gene3D" id="1.10.1040.10">
    <property type="entry name" value="N-(1-d-carboxylethyl)-l-norvaline Dehydrogenase, domain 2"/>
    <property type="match status" value="1"/>
</dbReference>
<comment type="catalytic activity">
    <reaction evidence="9 10">
        <text>(R)-pantoate + NADP(+) = 2-dehydropantoate + NADPH + H(+)</text>
        <dbReference type="Rhea" id="RHEA:16233"/>
        <dbReference type="ChEBI" id="CHEBI:11561"/>
        <dbReference type="ChEBI" id="CHEBI:15378"/>
        <dbReference type="ChEBI" id="CHEBI:15980"/>
        <dbReference type="ChEBI" id="CHEBI:57783"/>
        <dbReference type="ChEBI" id="CHEBI:58349"/>
        <dbReference type="EC" id="1.1.1.169"/>
    </reaction>
</comment>
<dbReference type="InterPro" id="IPR003710">
    <property type="entry name" value="ApbA"/>
</dbReference>
<evidence type="ECO:0000259" key="11">
    <source>
        <dbReference type="Pfam" id="PF02558"/>
    </source>
</evidence>
<sequence>MSARIDALADTAAGATPTEGARPRIGVIGAGAIGGFYGAMLARAGFDVHFLYRSEYETVRAEGLLLKSATYGDQHLKPIQAYRDAADMPPCDWVLVAAKTTANASLAPAIRQVVAPGGRVLLLQNGLGVEDAMRPMLPDSVHLLGGLCIVSVHRHSPGVIEHHAYGGVNLGYHSGPARGAAGARTIVEEAAALFRAAGLDAPVMDDLAQARWQKLVMNVPFNGLSVLIDSGTQALMTQPSTRTLVRELMEEVAAGAAACGHALPEGYIDVAWAATNGKPDYMPSMLLDYREQRPLELEAIYGAPLAAAAAAGVSLPKIGMLYQSLCFLDERNRG</sequence>
<protein>
    <recommendedName>
        <fullName evidence="4 10">2-dehydropantoate 2-reductase</fullName>
        <ecNumber evidence="3 10">1.1.1.169</ecNumber>
    </recommendedName>
    <alternativeName>
        <fullName evidence="8 10">Ketopantoate reductase</fullName>
    </alternativeName>
</protein>
<dbReference type="RefSeq" id="WP_169254415.1">
    <property type="nucleotide sequence ID" value="NZ_WTVN01000002.1"/>
</dbReference>
<dbReference type="NCBIfam" id="NF004887">
    <property type="entry name" value="PRK06249.1"/>
    <property type="match status" value="1"/>
</dbReference>
<evidence type="ECO:0000256" key="7">
    <source>
        <dbReference type="ARBA" id="ARBA00023002"/>
    </source>
</evidence>
<feature type="domain" description="Ketopantoate reductase N-terminal" evidence="11">
    <location>
        <begin position="25"/>
        <end position="174"/>
    </location>
</feature>
<evidence type="ECO:0000256" key="2">
    <source>
        <dbReference type="ARBA" id="ARBA00007870"/>
    </source>
</evidence>
<dbReference type="InterPro" id="IPR013752">
    <property type="entry name" value="KPA_reductase"/>
</dbReference>
<dbReference type="PANTHER" id="PTHR21708">
    <property type="entry name" value="PROBABLE 2-DEHYDROPANTOATE 2-REDUCTASE"/>
    <property type="match status" value="1"/>
</dbReference>
<dbReference type="Pfam" id="PF02558">
    <property type="entry name" value="ApbA"/>
    <property type="match status" value="1"/>
</dbReference>
<dbReference type="InterPro" id="IPR051402">
    <property type="entry name" value="KPR-Related"/>
</dbReference>
<dbReference type="InterPro" id="IPR013332">
    <property type="entry name" value="KPR_N"/>
</dbReference>
<comment type="pathway">
    <text evidence="1 10">Cofactor biosynthesis; (R)-pantothenate biosynthesis; (R)-pantoate from 3-methyl-2-oxobutanoate: step 2/2.</text>
</comment>
<reference evidence="13 14" key="1">
    <citation type="submission" date="2019-12" db="EMBL/GenBank/DDBJ databases">
        <title>Comparative genomics gives insights into the taxonomy of the Azoarcus-Aromatoleum group and reveals separate origins of nif in the plant-associated Azoarcus and non-plant-associated Aromatoleum sub-groups.</title>
        <authorList>
            <person name="Lafos M."/>
            <person name="Maluk M."/>
            <person name="Batista M."/>
            <person name="Junghare M."/>
            <person name="Carmona M."/>
            <person name="Faoro H."/>
            <person name="Cruz L.M."/>
            <person name="Battistoni F."/>
            <person name="De Souza E."/>
            <person name="Pedrosa F."/>
            <person name="Chen W.-M."/>
            <person name="Poole P.S."/>
            <person name="Dixon R.A."/>
            <person name="James E.K."/>
        </authorList>
    </citation>
    <scope>NUCLEOTIDE SEQUENCE [LARGE SCALE GENOMIC DNA]</scope>
    <source>
        <strain evidence="13 14">Td21</strain>
    </source>
</reference>
<evidence type="ECO:0000256" key="4">
    <source>
        <dbReference type="ARBA" id="ARBA00019465"/>
    </source>
</evidence>
<dbReference type="EMBL" id="WTVN01000002">
    <property type="protein sequence ID" value="NMG42494.1"/>
    <property type="molecule type" value="Genomic_DNA"/>
</dbReference>
<evidence type="ECO:0000256" key="6">
    <source>
        <dbReference type="ARBA" id="ARBA00022857"/>
    </source>
</evidence>
<dbReference type="InterPro" id="IPR036291">
    <property type="entry name" value="NAD(P)-bd_dom_sf"/>
</dbReference>
<gene>
    <name evidence="13" type="ORF">GPA22_01930</name>
</gene>
<organism evidence="13 14">
    <name type="scientific">Aromatoleum toluvorans</name>
    <dbReference type="NCBI Taxonomy" id="92002"/>
    <lineage>
        <taxon>Bacteria</taxon>
        <taxon>Pseudomonadati</taxon>
        <taxon>Pseudomonadota</taxon>
        <taxon>Betaproteobacteria</taxon>
        <taxon>Rhodocyclales</taxon>
        <taxon>Rhodocyclaceae</taxon>
        <taxon>Aromatoleum</taxon>
    </lineage>
</organism>
<comment type="caution">
    <text evidence="13">The sequence shown here is derived from an EMBL/GenBank/DDBJ whole genome shotgun (WGS) entry which is preliminary data.</text>
</comment>
<evidence type="ECO:0000256" key="1">
    <source>
        <dbReference type="ARBA" id="ARBA00004994"/>
    </source>
</evidence>
<comment type="function">
    <text evidence="10">Catalyzes the NADPH-dependent reduction of ketopantoate into pantoic acid.</text>
</comment>
<comment type="similarity">
    <text evidence="2 10">Belongs to the ketopantoate reductase family.</text>
</comment>
<dbReference type="EC" id="1.1.1.169" evidence="3 10"/>
<keyword evidence="5 10" id="KW-0566">Pantothenate biosynthesis</keyword>
<dbReference type="Proteomes" id="UP000623795">
    <property type="component" value="Unassembled WGS sequence"/>
</dbReference>
<evidence type="ECO:0000313" key="14">
    <source>
        <dbReference type="Proteomes" id="UP000623795"/>
    </source>
</evidence>
<dbReference type="SUPFAM" id="SSF48179">
    <property type="entry name" value="6-phosphogluconate dehydrogenase C-terminal domain-like"/>
    <property type="match status" value="1"/>
</dbReference>
<evidence type="ECO:0000256" key="10">
    <source>
        <dbReference type="RuleBase" id="RU362068"/>
    </source>
</evidence>
<evidence type="ECO:0000256" key="9">
    <source>
        <dbReference type="ARBA" id="ARBA00048793"/>
    </source>
</evidence>
<evidence type="ECO:0000259" key="12">
    <source>
        <dbReference type="Pfam" id="PF08546"/>
    </source>
</evidence>
<dbReference type="Gene3D" id="3.40.50.720">
    <property type="entry name" value="NAD(P)-binding Rossmann-like Domain"/>
    <property type="match status" value="1"/>
</dbReference>
<keyword evidence="14" id="KW-1185">Reference proteome</keyword>
<dbReference type="Pfam" id="PF08546">
    <property type="entry name" value="ApbA_C"/>
    <property type="match status" value="1"/>
</dbReference>
<dbReference type="GO" id="GO:0008677">
    <property type="term" value="F:2-dehydropantoate 2-reductase activity"/>
    <property type="evidence" value="ECO:0007669"/>
    <property type="project" value="UniProtKB-EC"/>
</dbReference>
<name>A0ABX1PSS9_9RHOO</name>
<dbReference type="SUPFAM" id="SSF51735">
    <property type="entry name" value="NAD(P)-binding Rossmann-fold domains"/>
    <property type="match status" value="1"/>
</dbReference>
<feature type="domain" description="Ketopantoate reductase C-terminal" evidence="12">
    <location>
        <begin position="206"/>
        <end position="324"/>
    </location>
</feature>